<name>A0A1E4TIR2_9ASCO</name>
<dbReference type="InterPro" id="IPR036938">
    <property type="entry name" value="PAP2/HPO_sf"/>
</dbReference>
<feature type="transmembrane region" description="Helical" evidence="6">
    <location>
        <begin position="222"/>
        <end position="241"/>
    </location>
</feature>
<comment type="similarity">
    <text evidence="2">Belongs to the PA-phosphatase related phosphoesterase family.</text>
</comment>
<dbReference type="PANTHER" id="PTHR10165:SF158">
    <property type="entry name" value="PAP2 DOMAIN PROTEIN (AFU_ORTHOLOGUE AFUA_4G08970)"/>
    <property type="match status" value="1"/>
</dbReference>
<dbReference type="PANTHER" id="PTHR10165">
    <property type="entry name" value="LIPID PHOSPHATE PHOSPHATASE"/>
    <property type="match status" value="1"/>
</dbReference>
<dbReference type="GO" id="GO:0006644">
    <property type="term" value="P:phospholipid metabolic process"/>
    <property type="evidence" value="ECO:0007669"/>
    <property type="project" value="InterPro"/>
</dbReference>
<reference evidence="9" key="1">
    <citation type="submission" date="2016-02" db="EMBL/GenBank/DDBJ databases">
        <title>Comparative genomics of biotechnologically important yeasts.</title>
        <authorList>
            <consortium name="DOE Joint Genome Institute"/>
            <person name="Riley R."/>
            <person name="Haridas S."/>
            <person name="Wolfe K.H."/>
            <person name="Lopes M.R."/>
            <person name="Hittinger C.T."/>
            <person name="Goker M."/>
            <person name="Salamov A."/>
            <person name="Wisecaver J."/>
            <person name="Long T.M."/>
            <person name="Aerts A.L."/>
            <person name="Barry K."/>
            <person name="Choi C."/>
            <person name="Clum A."/>
            <person name="Coughlan A.Y."/>
            <person name="Deshpande S."/>
            <person name="Douglass A.P."/>
            <person name="Hanson S.J."/>
            <person name="Klenk H.-P."/>
            <person name="Labutti K."/>
            <person name="Lapidus A."/>
            <person name="Lindquist E."/>
            <person name="Lipzen A."/>
            <person name="Meier-Kolthoff J.P."/>
            <person name="Ohm R.A."/>
            <person name="Otillar R.P."/>
            <person name="Pangilinan J."/>
            <person name="Peng Y."/>
            <person name="Rokas A."/>
            <person name="Rosa C.A."/>
            <person name="Scheuner C."/>
            <person name="Sibirny A.A."/>
            <person name="Slot J.C."/>
            <person name="Stielow J.B."/>
            <person name="Sun H."/>
            <person name="Kurtzman C.P."/>
            <person name="Blackwell M."/>
            <person name="Jeffries T.W."/>
            <person name="Grigoriev I.V."/>
        </authorList>
    </citation>
    <scope>NUCLEOTIDE SEQUENCE [LARGE SCALE GENOMIC DNA]</scope>
    <source>
        <strain evidence="9">NRRL Y-17796</strain>
    </source>
</reference>
<organism evidence="8 9">
    <name type="scientific">Tortispora caseinolytica NRRL Y-17796</name>
    <dbReference type="NCBI Taxonomy" id="767744"/>
    <lineage>
        <taxon>Eukaryota</taxon>
        <taxon>Fungi</taxon>
        <taxon>Dikarya</taxon>
        <taxon>Ascomycota</taxon>
        <taxon>Saccharomycotina</taxon>
        <taxon>Trigonopsidomycetes</taxon>
        <taxon>Trigonopsidales</taxon>
        <taxon>Trigonopsidaceae</taxon>
        <taxon>Tortispora</taxon>
    </lineage>
</organism>
<sequence length="317" mass="35579">MLGVDSKVATFLSYIIDYVIVLGLAAVFVVVGDFTPKAQEFSLENIYLQHSFTEREQVNLTELLIYTIPVPIAAIALVVFLAVKHSWQRRLWDFNCAVLGFALTYSLVLGVTNCLKIVVGRPRPDLIARCIPSTFEVEAGILSTMSICTQSNHDRLLDGFRSFPSGHSSMAFGSLTYLSLFWAGRFRVFDRRGSTWKLYLCWAPLLGAALIAASRVSDGRHHPFDAICGSLIGFFIAIVGYRQYFPDPRDVQYGGKAYPPRRFGIRWGFSSFDGRAPTSAAQVDYEAQKTDIPSIPYNSQTTRYEHPVDNGYWVIRD</sequence>
<evidence type="ECO:0000256" key="4">
    <source>
        <dbReference type="ARBA" id="ARBA00022989"/>
    </source>
</evidence>
<evidence type="ECO:0000256" key="6">
    <source>
        <dbReference type="SAM" id="Phobius"/>
    </source>
</evidence>
<proteinExistence type="inferred from homology"/>
<dbReference type="CDD" id="cd03390">
    <property type="entry name" value="PAP2_containing_1_like"/>
    <property type="match status" value="1"/>
</dbReference>
<evidence type="ECO:0000313" key="8">
    <source>
        <dbReference type="EMBL" id="ODV91650.1"/>
    </source>
</evidence>
<dbReference type="InterPro" id="IPR000326">
    <property type="entry name" value="PAP2/HPO"/>
</dbReference>
<keyword evidence="5 6" id="KW-0472">Membrane</keyword>
<evidence type="ECO:0000256" key="2">
    <source>
        <dbReference type="ARBA" id="ARBA00008816"/>
    </source>
</evidence>
<feature type="transmembrane region" description="Helical" evidence="6">
    <location>
        <begin position="95"/>
        <end position="119"/>
    </location>
</feature>
<feature type="transmembrane region" description="Helical" evidence="6">
    <location>
        <begin position="12"/>
        <end position="31"/>
    </location>
</feature>
<dbReference type="Gene3D" id="1.20.144.10">
    <property type="entry name" value="Phosphatidic acid phosphatase type 2/haloperoxidase"/>
    <property type="match status" value="1"/>
</dbReference>
<dbReference type="GO" id="GO:0016020">
    <property type="term" value="C:membrane"/>
    <property type="evidence" value="ECO:0007669"/>
    <property type="project" value="UniProtKB-SubCell"/>
</dbReference>
<dbReference type="AlphaFoldDB" id="A0A1E4TIR2"/>
<dbReference type="Pfam" id="PF01569">
    <property type="entry name" value="PAP2"/>
    <property type="match status" value="1"/>
</dbReference>
<accession>A0A1E4TIR2</accession>
<evidence type="ECO:0000259" key="7">
    <source>
        <dbReference type="SMART" id="SM00014"/>
    </source>
</evidence>
<comment type="subcellular location">
    <subcellularLocation>
        <location evidence="1">Membrane</location>
        <topology evidence="1">Multi-pass membrane protein</topology>
    </subcellularLocation>
</comment>
<dbReference type="OrthoDB" id="8907274at2759"/>
<feature type="transmembrane region" description="Helical" evidence="6">
    <location>
        <begin position="196"/>
        <end position="216"/>
    </location>
</feature>
<dbReference type="SMART" id="SM00014">
    <property type="entry name" value="acidPPc"/>
    <property type="match status" value="1"/>
</dbReference>
<keyword evidence="4 6" id="KW-1133">Transmembrane helix</keyword>
<evidence type="ECO:0000256" key="1">
    <source>
        <dbReference type="ARBA" id="ARBA00004141"/>
    </source>
</evidence>
<dbReference type="SUPFAM" id="SSF48317">
    <property type="entry name" value="Acid phosphatase/Vanadium-dependent haloperoxidase"/>
    <property type="match status" value="1"/>
</dbReference>
<evidence type="ECO:0000256" key="3">
    <source>
        <dbReference type="ARBA" id="ARBA00022692"/>
    </source>
</evidence>
<keyword evidence="3 6" id="KW-0812">Transmembrane</keyword>
<gene>
    <name evidence="8" type="ORF">CANCADRAFT_42288</name>
</gene>
<feature type="transmembrane region" description="Helical" evidence="6">
    <location>
        <begin position="63"/>
        <end position="83"/>
    </location>
</feature>
<protein>
    <recommendedName>
        <fullName evidence="7">Phosphatidic acid phosphatase type 2/haloperoxidase domain-containing protein</fullName>
    </recommendedName>
</protein>
<dbReference type="GO" id="GO:0008195">
    <property type="term" value="F:phosphatidate phosphatase activity"/>
    <property type="evidence" value="ECO:0007669"/>
    <property type="project" value="TreeGrafter"/>
</dbReference>
<evidence type="ECO:0000313" key="9">
    <source>
        <dbReference type="Proteomes" id="UP000095023"/>
    </source>
</evidence>
<dbReference type="InterPro" id="IPR043216">
    <property type="entry name" value="PAP-like"/>
</dbReference>
<dbReference type="EMBL" id="KV453841">
    <property type="protein sequence ID" value="ODV91650.1"/>
    <property type="molecule type" value="Genomic_DNA"/>
</dbReference>
<dbReference type="GO" id="GO:0046839">
    <property type="term" value="P:phospholipid dephosphorylation"/>
    <property type="evidence" value="ECO:0007669"/>
    <property type="project" value="TreeGrafter"/>
</dbReference>
<feature type="domain" description="Phosphatidic acid phosphatase type 2/haloperoxidase" evidence="7">
    <location>
        <begin position="98"/>
        <end position="241"/>
    </location>
</feature>
<evidence type="ECO:0000256" key="5">
    <source>
        <dbReference type="ARBA" id="ARBA00023136"/>
    </source>
</evidence>
<dbReference type="Proteomes" id="UP000095023">
    <property type="component" value="Unassembled WGS sequence"/>
</dbReference>
<keyword evidence="9" id="KW-1185">Reference proteome</keyword>